<sequence length="294" mass="34966">MNITTTGKMPRRKKTERKKRLNSLMQAKMSKNNSTVYLLYNNKTLRFDKSKNAKCDLYVHFHNIRTASIFTNGFANYYWKDHFRIIRTRVLSPEHLGSTGALVSLIKPFFFSGYFFFFFFFFDKTKKKKLHGKKLLDQIWWIGDKSQSLVQRVYKVRKKLEWFADIKSMLLNYGDEYCAQHGQEGVKWVPFADSDLKVLTPSHSNYDVVIYNYWNQQFEVSAKNKDKPVYQPLFWRHDVGSYVTAPQMLLTWPVELELSAEEKNERIIRMRKSKQQQETLAIPQNLNLLFKFAT</sequence>
<keyword evidence="1" id="KW-0812">Transmembrane</keyword>
<proteinExistence type="predicted"/>
<keyword evidence="1" id="KW-1133">Transmembrane helix</keyword>
<organism evidence="2 3">
    <name type="scientific">Reticulomyxa filosa</name>
    <dbReference type="NCBI Taxonomy" id="46433"/>
    <lineage>
        <taxon>Eukaryota</taxon>
        <taxon>Sar</taxon>
        <taxon>Rhizaria</taxon>
        <taxon>Retaria</taxon>
        <taxon>Foraminifera</taxon>
        <taxon>Monothalamids</taxon>
        <taxon>Reticulomyxidae</taxon>
        <taxon>Reticulomyxa</taxon>
    </lineage>
</organism>
<feature type="transmembrane region" description="Helical" evidence="1">
    <location>
        <begin position="101"/>
        <end position="122"/>
    </location>
</feature>
<keyword evidence="1" id="KW-0472">Membrane</keyword>
<dbReference type="Proteomes" id="UP000023152">
    <property type="component" value="Unassembled WGS sequence"/>
</dbReference>
<accession>X6M8U1</accession>
<comment type="caution">
    <text evidence="2">The sequence shown here is derived from an EMBL/GenBank/DDBJ whole genome shotgun (WGS) entry which is preliminary data.</text>
</comment>
<evidence type="ECO:0000313" key="3">
    <source>
        <dbReference type="Proteomes" id="UP000023152"/>
    </source>
</evidence>
<dbReference type="AlphaFoldDB" id="X6M8U1"/>
<keyword evidence="3" id="KW-1185">Reference proteome</keyword>
<reference evidence="2 3" key="1">
    <citation type="journal article" date="2013" name="Curr. Biol.">
        <title>The Genome of the Foraminiferan Reticulomyxa filosa.</title>
        <authorList>
            <person name="Glockner G."/>
            <person name="Hulsmann N."/>
            <person name="Schleicher M."/>
            <person name="Noegel A.A."/>
            <person name="Eichinger L."/>
            <person name="Gallinger C."/>
            <person name="Pawlowski J."/>
            <person name="Sierra R."/>
            <person name="Euteneuer U."/>
            <person name="Pillet L."/>
            <person name="Moustafa A."/>
            <person name="Platzer M."/>
            <person name="Groth M."/>
            <person name="Szafranski K."/>
            <person name="Schliwa M."/>
        </authorList>
    </citation>
    <scope>NUCLEOTIDE SEQUENCE [LARGE SCALE GENOMIC DNA]</scope>
</reference>
<gene>
    <name evidence="2" type="ORF">RFI_27297</name>
</gene>
<name>X6M8U1_RETFI</name>
<dbReference type="EMBL" id="ASPP01023674">
    <property type="protein sequence ID" value="ETO10081.1"/>
    <property type="molecule type" value="Genomic_DNA"/>
</dbReference>
<evidence type="ECO:0000256" key="1">
    <source>
        <dbReference type="SAM" id="Phobius"/>
    </source>
</evidence>
<protein>
    <submittedName>
        <fullName evidence="2">Uncharacterized protein</fullName>
    </submittedName>
</protein>
<evidence type="ECO:0000313" key="2">
    <source>
        <dbReference type="EMBL" id="ETO10081.1"/>
    </source>
</evidence>